<dbReference type="InterPro" id="IPR012337">
    <property type="entry name" value="RNaseH-like_sf"/>
</dbReference>
<dbReference type="InterPro" id="IPR036397">
    <property type="entry name" value="RNaseH_sf"/>
</dbReference>
<proteinExistence type="predicted"/>
<feature type="compositionally biased region" description="Polar residues" evidence="1">
    <location>
        <begin position="562"/>
        <end position="573"/>
    </location>
</feature>
<dbReference type="SUPFAM" id="SSF53098">
    <property type="entry name" value="Ribonuclease H-like"/>
    <property type="match status" value="1"/>
</dbReference>
<accession>A0A161ZJ92</accession>
<dbReference type="InterPro" id="IPR054722">
    <property type="entry name" value="PolX-like_BBD"/>
</dbReference>
<feature type="compositionally biased region" description="Polar residues" evidence="1">
    <location>
        <begin position="601"/>
        <end position="613"/>
    </location>
</feature>
<evidence type="ECO:0000259" key="2">
    <source>
        <dbReference type="Pfam" id="PF22936"/>
    </source>
</evidence>
<feature type="compositionally biased region" description="Basic and acidic residues" evidence="1">
    <location>
        <begin position="574"/>
        <end position="585"/>
    </location>
</feature>
<dbReference type="EMBL" id="CM002798">
    <property type="protein sequence ID" value="KZN92377.1"/>
    <property type="molecule type" value="Genomic_DNA"/>
</dbReference>
<sequence>MEAASILSAMKGEKLKDSPQWLTWFAKVQLYAVQKNVWDLCNPDLTTSTTDPANKRPEPLQEPAEPEYPEEGDERDRRIWRDRMDVYKVKYTRWEKQAKGLSDVNEYILTYLDPIHHLSLVAYRTPYDRLVYLKSRFARSTAYEEEIRMKWKVFAIQKPTGDIEEWLQQWNSLREQAVSLGINDGDANRDFLHAVKEVLPIWWQGKYQEIVMDKKVYDTRDLLESFRAMNREIGVQTVTSTNAPKGAFSTWQGHQEAKPEVKQEKLPFEKRRCPCGSSHPRHKVATCYIMNEAIRPEGYTLNERTLEKAKKKLAKDLAWKQWVDKVVAEAQPKAEYANQVSFATIYQRHEAVQISKHVLSVAKSDEPSLHDRWILDTGSSTHICNDRSLFVDFTPDDMEVSTGDSTTKMLGKGTVRLPGEAPPQQAYATQAGVRNSVKPQESKASSELWHRRLAHVEPRTIAKLASMVDGVVLEDKKSTEQQSLCQILYHTPPGHSEMNGYAERSGGMIITRMRMLALEGKLPKDLWPEFASAAVWLLNLRQPQELTTEEITKVINYEITGQQTSTMEESQGIQDRDDPQQHDPQHVNPQQAQENPQQVQDTSQEVIQETTGKASARRETTPSQGVREEAYWPTPGHPPARTAPPGAFPEDQDLPPLPITPPQEEEANTGSSQGVDIQADQEDPAHQDQTHYSLSC</sequence>
<organism evidence="3">
    <name type="scientific">Penicillium chrysogenum</name>
    <name type="common">Penicillium notatum</name>
    <dbReference type="NCBI Taxonomy" id="5076"/>
    <lineage>
        <taxon>Eukaryota</taxon>
        <taxon>Fungi</taxon>
        <taxon>Dikarya</taxon>
        <taxon>Ascomycota</taxon>
        <taxon>Pezizomycotina</taxon>
        <taxon>Eurotiomycetes</taxon>
        <taxon>Eurotiomycetidae</taxon>
        <taxon>Eurotiales</taxon>
        <taxon>Aspergillaceae</taxon>
        <taxon>Penicillium</taxon>
        <taxon>Penicillium chrysogenum species complex</taxon>
    </lineage>
</organism>
<protein>
    <recommendedName>
        <fullName evidence="2">Retrovirus-related Pol polyprotein from transposon TNT 1-94-like beta-barrel domain-containing protein</fullName>
    </recommendedName>
</protein>
<feature type="compositionally biased region" description="Acidic residues" evidence="1">
    <location>
        <begin position="64"/>
        <end position="73"/>
    </location>
</feature>
<name>A0A161ZJ92_PENCH</name>
<dbReference type="GO" id="GO:0003676">
    <property type="term" value="F:nucleic acid binding"/>
    <property type="evidence" value="ECO:0007669"/>
    <property type="project" value="InterPro"/>
</dbReference>
<feature type="compositionally biased region" description="Low complexity" evidence="1">
    <location>
        <begin position="586"/>
        <end position="600"/>
    </location>
</feature>
<reference evidence="3" key="1">
    <citation type="journal article" date="2014" name="Genome Announc.">
        <title>Complete sequencing and chromosome-scale genome assembly of the industrial progenitor strain P2niaD18 from the penicillin producer Penicillium chrysogenum.</title>
        <authorList>
            <person name="Specht T."/>
            <person name="Dahlmann T.A."/>
            <person name="Zadra I."/>
            <person name="Kurnsteiner H."/>
            <person name="Kuck U."/>
        </authorList>
    </citation>
    <scope>NUCLEOTIDE SEQUENCE [LARGE SCALE GENOMIC DNA]</scope>
    <source>
        <strain evidence="3">P2niaD18</strain>
    </source>
</reference>
<dbReference type="AlphaFoldDB" id="A0A161ZJ92"/>
<evidence type="ECO:0000256" key="1">
    <source>
        <dbReference type="SAM" id="MobiDB-lite"/>
    </source>
</evidence>
<dbReference type="Proteomes" id="UP000076449">
    <property type="component" value="Chromosome I"/>
</dbReference>
<feature type="region of interest" description="Disordered" evidence="1">
    <location>
        <begin position="47"/>
        <end position="75"/>
    </location>
</feature>
<evidence type="ECO:0000313" key="3">
    <source>
        <dbReference type="EMBL" id="KZN92377.1"/>
    </source>
</evidence>
<dbReference type="Pfam" id="PF22936">
    <property type="entry name" value="Pol_BBD"/>
    <property type="match status" value="1"/>
</dbReference>
<feature type="domain" description="Retrovirus-related Pol polyprotein from transposon TNT 1-94-like beta-barrel" evidence="2">
    <location>
        <begin position="373"/>
        <end position="417"/>
    </location>
</feature>
<dbReference type="Gene3D" id="3.30.420.10">
    <property type="entry name" value="Ribonuclease H-like superfamily/Ribonuclease H"/>
    <property type="match status" value="1"/>
</dbReference>
<feature type="region of interest" description="Disordered" evidence="1">
    <location>
        <begin position="562"/>
        <end position="696"/>
    </location>
</feature>
<feature type="compositionally biased region" description="Basic and acidic residues" evidence="1">
    <location>
        <begin position="616"/>
        <end position="630"/>
    </location>
</feature>
<gene>
    <name evidence="3" type="ORF">EN45_025310</name>
</gene>